<dbReference type="CDD" id="cd11717">
    <property type="entry name" value="THUMP_THUMPD1_like"/>
    <property type="match status" value="1"/>
</dbReference>
<dbReference type="Proteomes" id="UP000694844">
    <property type="component" value="Chromosome 2"/>
</dbReference>
<dbReference type="PANTHER" id="PTHR13452">
    <property type="entry name" value="THUMP DOMAIN CONTAINING PROTEIN 1-RELATED"/>
    <property type="match status" value="1"/>
</dbReference>
<dbReference type="Pfam" id="PF02926">
    <property type="entry name" value="THUMP"/>
    <property type="match status" value="1"/>
</dbReference>
<dbReference type="OrthoDB" id="367221at2759"/>
<dbReference type="RefSeq" id="XP_022313473.1">
    <property type="nucleotide sequence ID" value="XM_022457765.1"/>
</dbReference>
<evidence type="ECO:0000256" key="1">
    <source>
        <dbReference type="PROSITE-ProRule" id="PRU00529"/>
    </source>
</evidence>
<evidence type="ECO:0000259" key="3">
    <source>
        <dbReference type="PROSITE" id="PS51165"/>
    </source>
</evidence>
<evidence type="ECO:0000313" key="4">
    <source>
        <dbReference type="Proteomes" id="UP000694844"/>
    </source>
</evidence>
<feature type="domain" description="THUMP" evidence="3">
    <location>
        <begin position="138"/>
        <end position="247"/>
    </location>
</feature>
<sequence>MSERKGKKRPKSYYIKCANKKPKKDVWKLEPGIRGFLVSCNNNERGAVRDAYNLLNEYADKLYGAEKESSSMNDEDVSEEEEEEEDIEKAMKKEVQEIKEAKHELRRFQNTNTKAKNLIFIRTTLPDPSQLAHAILSDLWETQVQKSRFAIRLLPISGTCRAEEDDVKRLGKELFMPIFQTKFGEGYYFSITVKIRNNNGLSRDSVIPALAGIIMELNPLHRVSHEKPDYVILVEVIQSVCCIGIVKDFIKFRKYNMQEVVKARTDGVSKIGELDKEENVPPDTVSKIGELDHEENVPPDTVSKIGELDQEENVPPDTVSKIGELDQEENVPPDTVSKIGELDQEENVPPDTVSKMGGSNQEDNVPPVENENVEEEEDTKPDLTMDSTAKIQEINDTQCEEVTNKSLEEKSDCAMDEASNPVSDTAKKDDLGDNKCENAADHG</sequence>
<proteinExistence type="predicted"/>
<dbReference type="InterPro" id="IPR040183">
    <property type="entry name" value="THUMPD1-like"/>
</dbReference>
<feature type="compositionally biased region" description="Polar residues" evidence="2">
    <location>
        <begin position="385"/>
        <end position="401"/>
    </location>
</feature>
<organism evidence="4 5">
    <name type="scientific">Crassostrea virginica</name>
    <name type="common">Eastern oyster</name>
    <dbReference type="NCBI Taxonomy" id="6565"/>
    <lineage>
        <taxon>Eukaryota</taxon>
        <taxon>Metazoa</taxon>
        <taxon>Spiralia</taxon>
        <taxon>Lophotrochozoa</taxon>
        <taxon>Mollusca</taxon>
        <taxon>Bivalvia</taxon>
        <taxon>Autobranchia</taxon>
        <taxon>Pteriomorphia</taxon>
        <taxon>Ostreida</taxon>
        <taxon>Ostreoidea</taxon>
        <taxon>Ostreidae</taxon>
        <taxon>Crassostrea</taxon>
    </lineage>
</organism>
<keyword evidence="1" id="KW-0694">RNA-binding</keyword>
<accession>A0A8B8CCH3</accession>
<evidence type="ECO:0000256" key="2">
    <source>
        <dbReference type="SAM" id="MobiDB-lite"/>
    </source>
</evidence>
<feature type="compositionally biased region" description="Basic and acidic residues" evidence="2">
    <location>
        <begin position="425"/>
        <end position="443"/>
    </location>
</feature>
<name>A0A8B8CCH3_CRAVI</name>
<dbReference type="PROSITE" id="PS51165">
    <property type="entry name" value="THUMP"/>
    <property type="match status" value="1"/>
</dbReference>
<dbReference type="PANTHER" id="PTHR13452:SF10">
    <property type="entry name" value="THUMP DOMAIN-CONTAINING PROTEIN 1"/>
    <property type="match status" value="1"/>
</dbReference>
<feature type="region of interest" description="Disordered" evidence="2">
    <location>
        <begin position="65"/>
        <end position="85"/>
    </location>
</feature>
<dbReference type="KEGG" id="cvn:111118362"/>
<dbReference type="SUPFAM" id="SSF143437">
    <property type="entry name" value="THUMP domain-like"/>
    <property type="match status" value="1"/>
</dbReference>
<dbReference type="SMART" id="SM00981">
    <property type="entry name" value="THUMP"/>
    <property type="match status" value="1"/>
</dbReference>
<feature type="compositionally biased region" description="Acidic residues" evidence="2">
    <location>
        <begin position="73"/>
        <end position="85"/>
    </location>
</feature>
<dbReference type="GeneID" id="111118362"/>
<evidence type="ECO:0000313" key="5">
    <source>
        <dbReference type="RefSeq" id="XP_022313473.1"/>
    </source>
</evidence>
<feature type="region of interest" description="Disordered" evidence="2">
    <location>
        <begin position="291"/>
        <end position="443"/>
    </location>
</feature>
<reference evidence="5" key="1">
    <citation type="submission" date="2025-08" db="UniProtKB">
        <authorList>
            <consortium name="RefSeq"/>
        </authorList>
    </citation>
    <scope>IDENTIFICATION</scope>
    <source>
        <tissue evidence="5">Whole sample</tissue>
    </source>
</reference>
<dbReference type="GO" id="GO:0006400">
    <property type="term" value="P:tRNA modification"/>
    <property type="evidence" value="ECO:0007669"/>
    <property type="project" value="InterPro"/>
</dbReference>
<feature type="compositionally biased region" description="Basic and acidic residues" evidence="2">
    <location>
        <begin position="402"/>
        <end position="413"/>
    </location>
</feature>
<gene>
    <name evidence="5" type="primary">LOC111118362</name>
</gene>
<dbReference type="AlphaFoldDB" id="A0A8B8CCH3"/>
<keyword evidence="4" id="KW-1185">Reference proteome</keyword>
<protein>
    <submittedName>
        <fullName evidence="5">THUMP domain-containing protein 1-like isoform X1</fullName>
    </submittedName>
</protein>
<dbReference type="GO" id="GO:0003723">
    <property type="term" value="F:RNA binding"/>
    <property type="evidence" value="ECO:0007669"/>
    <property type="project" value="UniProtKB-UniRule"/>
</dbReference>
<dbReference type="Gene3D" id="3.30.2300.10">
    <property type="entry name" value="THUMP superfamily"/>
    <property type="match status" value="1"/>
</dbReference>
<dbReference type="InterPro" id="IPR004114">
    <property type="entry name" value="THUMP_dom"/>
</dbReference>